<organism evidence="2">
    <name type="scientific">uncultured Acidimicrobiales bacterium</name>
    <dbReference type="NCBI Taxonomy" id="310071"/>
    <lineage>
        <taxon>Bacteria</taxon>
        <taxon>Bacillati</taxon>
        <taxon>Actinomycetota</taxon>
        <taxon>Acidimicrobiia</taxon>
        <taxon>Acidimicrobiales</taxon>
        <taxon>environmental samples</taxon>
    </lineage>
</organism>
<sequence>ERRPWSSIRPHQRPTSDRSRAHDSRWRHERKTALRRGRRTRGGPGAPV</sequence>
<accession>A0A6J4HKQ6</accession>
<feature type="non-terminal residue" evidence="2">
    <location>
        <position position="48"/>
    </location>
</feature>
<gene>
    <name evidence="2" type="ORF">AVDCRST_MAG20-992</name>
</gene>
<feature type="region of interest" description="Disordered" evidence="1">
    <location>
        <begin position="1"/>
        <end position="48"/>
    </location>
</feature>
<protein>
    <submittedName>
        <fullName evidence="2">Uncharacterized protein</fullName>
    </submittedName>
</protein>
<evidence type="ECO:0000313" key="2">
    <source>
        <dbReference type="EMBL" id="CAA9226460.1"/>
    </source>
</evidence>
<reference evidence="2" key="1">
    <citation type="submission" date="2020-02" db="EMBL/GenBank/DDBJ databases">
        <authorList>
            <person name="Meier V. D."/>
        </authorList>
    </citation>
    <scope>NUCLEOTIDE SEQUENCE</scope>
    <source>
        <strain evidence="2">AVDCRST_MAG20</strain>
    </source>
</reference>
<feature type="compositionally biased region" description="Basic residues" evidence="1">
    <location>
        <begin position="27"/>
        <end position="41"/>
    </location>
</feature>
<evidence type="ECO:0000256" key="1">
    <source>
        <dbReference type="SAM" id="MobiDB-lite"/>
    </source>
</evidence>
<dbReference type="AlphaFoldDB" id="A0A6J4HKQ6"/>
<name>A0A6J4HKQ6_9ACTN</name>
<feature type="compositionally biased region" description="Basic and acidic residues" evidence="1">
    <location>
        <begin position="14"/>
        <end position="26"/>
    </location>
</feature>
<feature type="non-terminal residue" evidence="2">
    <location>
        <position position="1"/>
    </location>
</feature>
<proteinExistence type="predicted"/>
<dbReference type="EMBL" id="CADCSY010000040">
    <property type="protein sequence ID" value="CAA9226460.1"/>
    <property type="molecule type" value="Genomic_DNA"/>
</dbReference>